<dbReference type="InterPro" id="IPR038058">
    <property type="entry name" value="PhnH-like_sp"/>
</dbReference>
<reference evidence="1 2" key="1">
    <citation type="submission" date="2018-06" db="EMBL/GenBank/DDBJ databases">
        <authorList>
            <consortium name="Pathogen Informatics"/>
            <person name="Doyle S."/>
        </authorList>
    </citation>
    <scope>NUCLEOTIDE SEQUENCE [LARGE SCALE GENOMIC DNA]</scope>
    <source>
        <strain evidence="1 2">NCTC12410</strain>
    </source>
</reference>
<dbReference type="AlphaFoldDB" id="A0A377J6I8"/>
<proteinExistence type="predicted"/>
<name>A0A377J6I8_9HELI</name>
<dbReference type="RefSeq" id="WP_115011680.1">
    <property type="nucleotide sequence ID" value="NZ_UGHV01000001.1"/>
</dbReference>
<gene>
    <name evidence="1" type="ORF">NCTC12410_01277</name>
</gene>
<keyword evidence="1" id="KW-0456">Lyase</keyword>
<dbReference type="OrthoDB" id="5344122at2"/>
<dbReference type="GO" id="GO:0019634">
    <property type="term" value="P:organic phosphonate metabolic process"/>
    <property type="evidence" value="ECO:0007669"/>
    <property type="project" value="InterPro"/>
</dbReference>
<organism evidence="1 2">
    <name type="scientific">Helicobacter canis</name>
    <dbReference type="NCBI Taxonomy" id="29419"/>
    <lineage>
        <taxon>Bacteria</taxon>
        <taxon>Pseudomonadati</taxon>
        <taxon>Campylobacterota</taxon>
        <taxon>Epsilonproteobacteria</taxon>
        <taxon>Campylobacterales</taxon>
        <taxon>Helicobacteraceae</taxon>
        <taxon>Helicobacter</taxon>
    </lineage>
</organism>
<dbReference type="SUPFAM" id="SSF159709">
    <property type="entry name" value="PhnH-like"/>
    <property type="match status" value="1"/>
</dbReference>
<dbReference type="Gene3D" id="3.40.50.11310">
    <property type="entry name" value="Bacterial phosphonate metabolism protein PhnH"/>
    <property type="match status" value="1"/>
</dbReference>
<dbReference type="GO" id="GO:0016829">
    <property type="term" value="F:lyase activity"/>
    <property type="evidence" value="ECO:0007669"/>
    <property type="project" value="UniProtKB-KW"/>
</dbReference>
<accession>A0A377J6I8</accession>
<evidence type="ECO:0000313" key="1">
    <source>
        <dbReference type="EMBL" id="STO97446.1"/>
    </source>
</evidence>
<dbReference type="Pfam" id="PF05845">
    <property type="entry name" value="PhnH"/>
    <property type="match status" value="1"/>
</dbReference>
<dbReference type="EMBL" id="UGHV01000001">
    <property type="protein sequence ID" value="STO97446.1"/>
    <property type="molecule type" value="Genomic_DNA"/>
</dbReference>
<sequence>MQKDLDYLNRHNFRVLCNALAMPGSTHALQKAFDSYILACASVLLYAEVSYINLTKEDFWVLHSLCNAKNENTHNADYIFTDSLDSKLLENVKKGSFKDPEFSASVIYCYDSNAPLYPYKLQGAGVNGSIEQSYPLSNELVKDFLTHNTHFPMGFEIYFLHTQTGEITALSRTTILEAL</sequence>
<protein>
    <submittedName>
        <fullName evidence="1">Carbon-phosphorus lyase complex subunit</fullName>
    </submittedName>
</protein>
<dbReference type="InterPro" id="IPR008772">
    <property type="entry name" value="Phosphonate_metab_PhnH"/>
</dbReference>
<dbReference type="Proteomes" id="UP000254841">
    <property type="component" value="Unassembled WGS sequence"/>
</dbReference>
<evidence type="ECO:0000313" key="2">
    <source>
        <dbReference type="Proteomes" id="UP000254841"/>
    </source>
</evidence>